<evidence type="ECO:0000313" key="1">
    <source>
        <dbReference type="EMBL" id="KAI7995328.1"/>
    </source>
</evidence>
<keyword evidence="2" id="KW-1185">Reference proteome</keyword>
<evidence type="ECO:0000313" key="2">
    <source>
        <dbReference type="Proteomes" id="UP001060215"/>
    </source>
</evidence>
<organism evidence="1 2">
    <name type="scientific">Camellia lanceoleosa</name>
    <dbReference type="NCBI Taxonomy" id="1840588"/>
    <lineage>
        <taxon>Eukaryota</taxon>
        <taxon>Viridiplantae</taxon>
        <taxon>Streptophyta</taxon>
        <taxon>Embryophyta</taxon>
        <taxon>Tracheophyta</taxon>
        <taxon>Spermatophyta</taxon>
        <taxon>Magnoliopsida</taxon>
        <taxon>eudicotyledons</taxon>
        <taxon>Gunneridae</taxon>
        <taxon>Pentapetalae</taxon>
        <taxon>asterids</taxon>
        <taxon>Ericales</taxon>
        <taxon>Theaceae</taxon>
        <taxon>Camellia</taxon>
    </lineage>
</organism>
<dbReference type="Proteomes" id="UP001060215">
    <property type="component" value="Chromosome 12"/>
</dbReference>
<comment type="caution">
    <text evidence="1">The sequence shown here is derived from an EMBL/GenBank/DDBJ whole genome shotgun (WGS) entry which is preliminary data.</text>
</comment>
<accession>A0ACC0G410</accession>
<dbReference type="EMBL" id="CM045769">
    <property type="protein sequence ID" value="KAI7995328.1"/>
    <property type="molecule type" value="Genomic_DNA"/>
</dbReference>
<sequence length="352" mass="38669">MFVELAKVRTKLESLDGIVPPSHGFFISSTAMKNVRLSMEHQVILWSNQLVVQVSHTLLSLIDAEAGQPFFDTQKRLAAFTKMLHSGMPLRSQGHTLFACPSNVRWTDDDLERDLYIQTSTVTVLAMDGRRWWLDIEKLIEPGSQTEQAPPSAVFFLAPGDMHGFRFLTISVAPSPTVSRRPPPAASMAVGQFFRPKDGELELSPQLLLLSTYSPKDIILKEDHPLAFNMSFAISLGLFPVKLSLETTGCGIKKSGSSFLVAGLCKLHCFPPVALAWDATSGLHIFPNLYSETVMVDSSPVLWSSTQGSEKTTILLLVDPHCSYKASVAVPITAAAERFLLLYGSEVKISTC</sequence>
<reference evidence="1 2" key="1">
    <citation type="journal article" date="2022" name="Plant J.">
        <title>Chromosome-level genome of Camellia lanceoleosa provides a valuable resource for understanding genome evolution and self-incompatibility.</title>
        <authorList>
            <person name="Gong W."/>
            <person name="Xiao S."/>
            <person name="Wang L."/>
            <person name="Liao Z."/>
            <person name="Chang Y."/>
            <person name="Mo W."/>
            <person name="Hu G."/>
            <person name="Li W."/>
            <person name="Zhao G."/>
            <person name="Zhu H."/>
            <person name="Hu X."/>
            <person name="Ji K."/>
            <person name="Xiang X."/>
            <person name="Song Q."/>
            <person name="Yuan D."/>
            <person name="Jin S."/>
            <person name="Zhang L."/>
        </authorList>
    </citation>
    <scope>NUCLEOTIDE SEQUENCE [LARGE SCALE GENOMIC DNA]</scope>
    <source>
        <strain evidence="1">SQ_2022a</strain>
    </source>
</reference>
<protein>
    <submittedName>
        <fullName evidence="1">GPI inositol-deacylase</fullName>
    </submittedName>
</protein>
<proteinExistence type="predicted"/>
<name>A0ACC0G410_9ERIC</name>
<gene>
    <name evidence="1" type="ORF">LOK49_LG11G02501</name>
</gene>